<dbReference type="OrthoDB" id="9814572at2"/>
<reference evidence="1 2" key="3">
    <citation type="journal article" date="2013" name="PLoS ONE">
        <title>Candidate genes that may be responsible for the unusual resistances exhibited by Bacillus pumilus SAFR-032 spores.</title>
        <authorList>
            <person name="Tirumalai M.R."/>
            <person name="Rastogi R."/>
            <person name="Zamani N."/>
            <person name="O'Bryant Williams E."/>
            <person name="Allen S."/>
            <person name="Diouf F."/>
            <person name="Kwende S."/>
            <person name="Weinstock G.M."/>
            <person name="Venkateswaran K.J."/>
            <person name="Fox G.E."/>
        </authorList>
    </citation>
    <scope>NUCLEOTIDE SEQUENCE [LARGE SCALE GENOMIC DNA]</scope>
    <source>
        <strain evidence="1 2">SAFR-032</strain>
    </source>
</reference>
<keyword evidence="2" id="KW-1185">Reference proteome</keyword>
<sequence length="141" mass="16200">MSQFDILTKYIPVLQEDPIGEWVIDRENDGTAEHPIQMPFVNYSETVRHLIADIYTFAEQHEEMELIRYREILKENGIESGMNVMENVDISNLNAQCVLALMMEVVRAERFSEGAILNSFKSGAIVKCLERLDCLDSTNEK</sequence>
<evidence type="ECO:0000313" key="2">
    <source>
        <dbReference type="Proteomes" id="UP000001355"/>
    </source>
</evidence>
<gene>
    <name evidence="1" type="ordered locus">BPUM_0756</name>
</gene>
<dbReference type="STRING" id="315750.BPUM_0756"/>
<dbReference type="eggNOG" id="ENOG5032AR2">
    <property type="taxonomic scope" value="Bacteria"/>
</dbReference>
<accession>A8FB25</accession>
<protein>
    <submittedName>
        <fullName evidence="1">Uncharacterized protein</fullName>
    </submittedName>
</protein>
<reference evidence="1 2" key="1">
    <citation type="journal article" date="2007" name="PLoS ONE">
        <title>Paradoxical DNA repair and peroxide resistance gene conservation in Bacillus pumilus SAFR-032.</title>
        <authorList>
            <person name="Gioia J."/>
            <person name="Yerrapragada S."/>
            <person name="Qin X."/>
            <person name="Jiang H."/>
            <person name="Igboeli O.C."/>
            <person name="Muzny D."/>
            <person name="Dugan-Rocha S."/>
            <person name="Ding Y."/>
            <person name="Hawes A."/>
            <person name="Liu W."/>
            <person name="Perez L."/>
            <person name="Kovar C."/>
            <person name="Dinh H."/>
            <person name="Lee S."/>
            <person name="Nazareth L."/>
            <person name="Blyth P."/>
            <person name="Holder M."/>
            <person name="Buhay C."/>
            <person name="Tirumalai M.R."/>
            <person name="Liu Y."/>
            <person name="Dasgupta I."/>
            <person name="Bokhetache L."/>
            <person name="Fujita M."/>
            <person name="Karouia F."/>
            <person name="Eswara Moorthy P."/>
            <person name="Siefert J."/>
            <person name="Uzman A."/>
            <person name="Buzumbo P."/>
            <person name="Verma A."/>
            <person name="Zwiya H."/>
            <person name="McWilliams B.D."/>
            <person name="Olowu A."/>
            <person name="Clinkenbeard K.D."/>
            <person name="Newcombe D."/>
            <person name="Golebiewski L."/>
            <person name="Petrosino J.F."/>
            <person name="Nicholson W.L."/>
            <person name="Fox G.E."/>
            <person name="Venkateswaran K."/>
            <person name="Highlander S.K."/>
            <person name="Weinstock G.M."/>
        </authorList>
    </citation>
    <scope>NUCLEOTIDE SEQUENCE [LARGE SCALE GENOMIC DNA]</scope>
    <source>
        <strain evidence="1 2">SAFR-032</strain>
    </source>
</reference>
<reference evidence="1 2" key="2">
    <citation type="journal article" date="2013" name="Extremophiles">
        <title>An ICEBs1-like element may be associated with the extreme radiation and desiccation resistance of Bacillus pumilus SAFR-032 spores.</title>
        <authorList>
            <person name="Tirumalai M.R."/>
            <person name="Fox G.E."/>
        </authorList>
    </citation>
    <scope>NUCLEOTIDE SEQUENCE [LARGE SCALE GENOMIC DNA]</scope>
    <source>
        <strain evidence="1 2">SAFR-032</strain>
    </source>
</reference>
<evidence type="ECO:0000313" key="1">
    <source>
        <dbReference type="EMBL" id="ABV61442.2"/>
    </source>
</evidence>
<dbReference type="EMBL" id="CP000813">
    <property type="protein sequence ID" value="ABV61442.2"/>
    <property type="molecule type" value="Genomic_DNA"/>
</dbReference>
<name>A8FB25_BACP2</name>
<dbReference type="KEGG" id="bpu:BPUM_0756"/>
<proteinExistence type="predicted"/>
<dbReference type="InterPro" id="IPR045425">
    <property type="entry name" value="DUF6508"/>
</dbReference>
<dbReference type="Proteomes" id="UP000001355">
    <property type="component" value="Chromosome"/>
</dbReference>
<dbReference type="AlphaFoldDB" id="A8FB25"/>
<dbReference type="Pfam" id="PF20118">
    <property type="entry name" value="DUF6508"/>
    <property type="match status" value="1"/>
</dbReference>
<dbReference type="GeneID" id="5620001"/>
<dbReference type="RefSeq" id="WP_041815282.1">
    <property type="nucleotide sequence ID" value="NC_009848.4"/>
</dbReference>
<organism evidence="1 2">
    <name type="scientific">Bacillus pumilus (strain SAFR-032)</name>
    <dbReference type="NCBI Taxonomy" id="315750"/>
    <lineage>
        <taxon>Bacteria</taxon>
        <taxon>Bacillati</taxon>
        <taxon>Bacillota</taxon>
        <taxon>Bacilli</taxon>
        <taxon>Bacillales</taxon>
        <taxon>Bacillaceae</taxon>
        <taxon>Bacillus</taxon>
    </lineage>
</organism>